<evidence type="ECO:0000313" key="6">
    <source>
        <dbReference type="EMBL" id="GMH25712.1"/>
    </source>
</evidence>
<dbReference type="PANTHER" id="PTHR31874:SF25">
    <property type="entry name" value="CCT MOTIF FAMILY PROTEIN"/>
    <property type="match status" value="1"/>
</dbReference>
<protein>
    <recommendedName>
        <fullName evidence="5">CCT domain-containing protein</fullName>
    </recommendedName>
</protein>
<keyword evidence="2 3" id="KW-0539">Nucleus</keyword>
<dbReference type="PANTHER" id="PTHR31874">
    <property type="entry name" value="CCT MOTIF FAMILY PROTEIN, EXPRESSED"/>
    <property type="match status" value="1"/>
</dbReference>
<dbReference type="InterPro" id="IPR052453">
    <property type="entry name" value="CONSTANS-like_ZF"/>
</dbReference>
<dbReference type="AlphaFoldDB" id="A0AAD3TBY2"/>
<name>A0AAD3TBY2_NEPGR</name>
<evidence type="ECO:0000256" key="1">
    <source>
        <dbReference type="ARBA" id="ARBA00004123"/>
    </source>
</evidence>
<accession>A0AAD3TBY2</accession>
<evidence type="ECO:0000256" key="2">
    <source>
        <dbReference type="ARBA" id="ARBA00023242"/>
    </source>
</evidence>
<reference evidence="6" key="1">
    <citation type="submission" date="2023-05" db="EMBL/GenBank/DDBJ databases">
        <title>Nepenthes gracilis genome sequencing.</title>
        <authorList>
            <person name="Fukushima K."/>
        </authorList>
    </citation>
    <scope>NUCLEOTIDE SEQUENCE</scope>
    <source>
        <strain evidence="6">SING2019-196</strain>
    </source>
</reference>
<gene>
    <name evidence="6" type="ORF">Nepgr_027555</name>
</gene>
<evidence type="ECO:0000256" key="4">
    <source>
        <dbReference type="SAM" id="MobiDB-lite"/>
    </source>
</evidence>
<feature type="domain" description="CCT" evidence="5">
    <location>
        <begin position="282"/>
        <end position="324"/>
    </location>
</feature>
<dbReference type="EMBL" id="BSYO01000029">
    <property type="protein sequence ID" value="GMH25712.1"/>
    <property type="molecule type" value="Genomic_DNA"/>
</dbReference>
<dbReference type="GO" id="GO:0006355">
    <property type="term" value="P:regulation of DNA-templated transcription"/>
    <property type="evidence" value="ECO:0007669"/>
    <property type="project" value="TreeGrafter"/>
</dbReference>
<feature type="region of interest" description="Disordered" evidence="4">
    <location>
        <begin position="265"/>
        <end position="285"/>
    </location>
</feature>
<organism evidence="6 7">
    <name type="scientific">Nepenthes gracilis</name>
    <name type="common">Slender pitcher plant</name>
    <dbReference type="NCBI Taxonomy" id="150966"/>
    <lineage>
        <taxon>Eukaryota</taxon>
        <taxon>Viridiplantae</taxon>
        <taxon>Streptophyta</taxon>
        <taxon>Embryophyta</taxon>
        <taxon>Tracheophyta</taxon>
        <taxon>Spermatophyta</taxon>
        <taxon>Magnoliopsida</taxon>
        <taxon>eudicotyledons</taxon>
        <taxon>Gunneridae</taxon>
        <taxon>Pentapetalae</taxon>
        <taxon>Caryophyllales</taxon>
        <taxon>Nepenthaceae</taxon>
        <taxon>Nepenthes</taxon>
    </lineage>
</organism>
<keyword evidence="7" id="KW-1185">Reference proteome</keyword>
<proteinExistence type="predicted"/>
<dbReference type="Proteomes" id="UP001279734">
    <property type="component" value="Unassembled WGS sequence"/>
</dbReference>
<feature type="compositionally biased region" description="Basic residues" evidence="4">
    <location>
        <begin position="15"/>
        <end position="33"/>
    </location>
</feature>
<evidence type="ECO:0000256" key="3">
    <source>
        <dbReference type="PROSITE-ProRule" id="PRU00357"/>
    </source>
</evidence>
<dbReference type="Pfam" id="PF06203">
    <property type="entry name" value="CCT"/>
    <property type="match status" value="1"/>
</dbReference>
<dbReference type="InterPro" id="IPR010402">
    <property type="entry name" value="CCT_domain"/>
</dbReference>
<sequence length="325" mass="36675">MCSRSSENQSLKSKTSSRKSTKKTKIFSMKPARKARTKIRKPKFLSLRLKLSPENTQQSTQMTATPTIEKQLNLFPLHPENVTDQEMEMNVQDHENMAYYFAATDGGATSLMGLLNASSTTEEEEEEEADLSTSLYGGTAATVELESEKGSLVRSALRNRERDASEEKWVCISEVIEHKEEEVTSCAVKMRRHRGGGGGGGGLALKLKLDYEEVLNAWCDKGPLYIEAECPQTVPDFYDDYLFQDCGTDLNGQLGGLWSVPEKSSIGMEEGNEGRGGKTKHRKASVLRYKEKRQSRLFSKRIRYEVRKLNAEKRPRVKGRFVKRN</sequence>
<feature type="region of interest" description="Disordered" evidence="4">
    <location>
        <begin position="1"/>
        <end position="33"/>
    </location>
</feature>
<comment type="caution">
    <text evidence="6">The sequence shown here is derived from an EMBL/GenBank/DDBJ whole genome shotgun (WGS) entry which is preliminary data.</text>
</comment>
<dbReference type="GO" id="GO:0005634">
    <property type="term" value="C:nucleus"/>
    <property type="evidence" value="ECO:0007669"/>
    <property type="project" value="UniProtKB-SubCell"/>
</dbReference>
<evidence type="ECO:0000313" key="7">
    <source>
        <dbReference type="Proteomes" id="UP001279734"/>
    </source>
</evidence>
<evidence type="ECO:0000259" key="5">
    <source>
        <dbReference type="PROSITE" id="PS51017"/>
    </source>
</evidence>
<comment type="subcellular location">
    <subcellularLocation>
        <location evidence="1 3">Nucleus</location>
    </subcellularLocation>
</comment>
<dbReference type="PROSITE" id="PS51017">
    <property type="entry name" value="CCT"/>
    <property type="match status" value="1"/>
</dbReference>